<keyword evidence="3" id="KW-1185">Reference proteome</keyword>
<dbReference type="GO" id="GO:0016787">
    <property type="term" value="F:hydrolase activity"/>
    <property type="evidence" value="ECO:0007669"/>
    <property type="project" value="UniProtKB-KW"/>
</dbReference>
<dbReference type="Pfam" id="PF07470">
    <property type="entry name" value="Glyco_hydro_88"/>
    <property type="match status" value="1"/>
</dbReference>
<dbReference type="Gene3D" id="1.50.10.10">
    <property type="match status" value="1"/>
</dbReference>
<dbReference type="STRING" id="945553.A0A0D2NC64"/>
<dbReference type="OrthoDB" id="4138492at2759"/>
<dbReference type="EMBL" id="KN817617">
    <property type="protein sequence ID" value="KJA16689.1"/>
    <property type="molecule type" value="Genomic_DNA"/>
</dbReference>
<name>A0A0D2NC64_HYPSF</name>
<dbReference type="GO" id="GO:0005975">
    <property type="term" value="P:carbohydrate metabolic process"/>
    <property type="evidence" value="ECO:0007669"/>
    <property type="project" value="InterPro"/>
</dbReference>
<dbReference type="InterPro" id="IPR010905">
    <property type="entry name" value="Glyco_hydro_88"/>
</dbReference>
<dbReference type="AlphaFoldDB" id="A0A0D2NC64"/>
<dbReference type="OMA" id="WRECIKA"/>
<dbReference type="PANTHER" id="PTHR41814">
    <property type="entry name" value="EXPRESSED PROTEIN"/>
    <property type="match status" value="1"/>
</dbReference>
<evidence type="ECO:0000256" key="1">
    <source>
        <dbReference type="ARBA" id="ARBA00022801"/>
    </source>
</evidence>
<reference evidence="3" key="1">
    <citation type="submission" date="2014-04" db="EMBL/GenBank/DDBJ databases">
        <title>Evolutionary Origins and Diversification of the Mycorrhizal Mutualists.</title>
        <authorList>
            <consortium name="DOE Joint Genome Institute"/>
            <consortium name="Mycorrhizal Genomics Consortium"/>
            <person name="Kohler A."/>
            <person name="Kuo A."/>
            <person name="Nagy L.G."/>
            <person name="Floudas D."/>
            <person name="Copeland A."/>
            <person name="Barry K.W."/>
            <person name="Cichocki N."/>
            <person name="Veneault-Fourrey C."/>
            <person name="LaButti K."/>
            <person name="Lindquist E.A."/>
            <person name="Lipzen A."/>
            <person name="Lundell T."/>
            <person name="Morin E."/>
            <person name="Murat C."/>
            <person name="Riley R."/>
            <person name="Ohm R."/>
            <person name="Sun H."/>
            <person name="Tunlid A."/>
            <person name="Henrissat B."/>
            <person name="Grigoriev I.V."/>
            <person name="Hibbett D.S."/>
            <person name="Martin F."/>
        </authorList>
    </citation>
    <scope>NUCLEOTIDE SEQUENCE [LARGE SCALE GENOMIC DNA]</scope>
    <source>
        <strain evidence="3">FD-334 SS-4</strain>
    </source>
</reference>
<dbReference type="Proteomes" id="UP000054270">
    <property type="component" value="Unassembled WGS sequence"/>
</dbReference>
<accession>A0A0D2NC64</accession>
<sequence length="432" mass="45837">MVQIDSAILPAIGLITATIAQFNAFPFDTGFNVTAVAEKAQSLPTHSWEFGTSAEALLELYNPELSVFSDSPFPVPSISPTQVRALAYAANNTVFGTGYSALSKGNGASGDPASLGVSAVMLGKTNATFATAAQETVQGLLNVVPRYWNGAISHRANVAELWADFMYMVPPFLAYYAADQDDADLLQESVRQCELYRQILQAPDAGNLTGVWTHIQGPQSTDTGYWSTGNAWAAAGMTRVLATVTKAPVTNGTVWQQGAIGNLTQYIKEIVDGAMNAPQDGGLLRNYLNNLDESGSGFGEIAGSSLLAATVYRMAVLQPEVFGQDYISWADDIRATLAGNSTTSTEHITAAGIATPAVNPLAWKDTTPFTKGSPEGQAMVVLMYAGWRECIKAGNCQLVTTSTDLSNSGAIVIGFLPKRSHNRRSRLSQGSA</sequence>
<evidence type="ECO:0000313" key="2">
    <source>
        <dbReference type="EMBL" id="KJA16689.1"/>
    </source>
</evidence>
<gene>
    <name evidence="2" type="ORF">HYPSUDRAFT_219349</name>
</gene>
<proteinExistence type="predicted"/>
<keyword evidence="1" id="KW-0378">Hydrolase</keyword>
<dbReference type="PANTHER" id="PTHR41814:SF1">
    <property type="entry name" value="CELLULASE"/>
    <property type="match status" value="1"/>
</dbReference>
<dbReference type="InterPro" id="IPR012341">
    <property type="entry name" value="6hp_glycosidase-like_sf"/>
</dbReference>
<evidence type="ECO:0000313" key="3">
    <source>
        <dbReference type="Proteomes" id="UP000054270"/>
    </source>
</evidence>
<organism evidence="2 3">
    <name type="scientific">Hypholoma sublateritium (strain FD-334 SS-4)</name>
    <dbReference type="NCBI Taxonomy" id="945553"/>
    <lineage>
        <taxon>Eukaryota</taxon>
        <taxon>Fungi</taxon>
        <taxon>Dikarya</taxon>
        <taxon>Basidiomycota</taxon>
        <taxon>Agaricomycotina</taxon>
        <taxon>Agaricomycetes</taxon>
        <taxon>Agaricomycetidae</taxon>
        <taxon>Agaricales</taxon>
        <taxon>Agaricineae</taxon>
        <taxon>Strophariaceae</taxon>
        <taxon>Hypholoma</taxon>
    </lineage>
</organism>
<dbReference type="InterPro" id="IPR008928">
    <property type="entry name" value="6-hairpin_glycosidase_sf"/>
</dbReference>
<dbReference type="SUPFAM" id="SSF48208">
    <property type="entry name" value="Six-hairpin glycosidases"/>
    <property type="match status" value="1"/>
</dbReference>
<protein>
    <recommendedName>
        <fullName evidence="4">Glycoside hydrolase family 105 protein</fullName>
    </recommendedName>
</protein>
<evidence type="ECO:0008006" key="4">
    <source>
        <dbReference type="Google" id="ProtNLM"/>
    </source>
</evidence>